<dbReference type="GO" id="GO:0001228">
    <property type="term" value="F:DNA-binding transcription activator activity, RNA polymerase II-specific"/>
    <property type="evidence" value="ECO:0007669"/>
    <property type="project" value="TreeGrafter"/>
</dbReference>
<feature type="region of interest" description="Disordered" evidence="2">
    <location>
        <begin position="476"/>
        <end position="525"/>
    </location>
</feature>
<dbReference type="InterPro" id="IPR007604">
    <property type="entry name" value="CP2"/>
</dbReference>
<dbReference type="PANTHER" id="PTHR11037:SF21">
    <property type="entry name" value="GEMINI, ISOFORM C"/>
    <property type="match status" value="1"/>
</dbReference>
<comment type="caution">
    <text evidence="4">The sequence shown here is derived from an EMBL/GenBank/DDBJ whole genome shotgun (WGS) entry which is preliminary data.</text>
</comment>
<feature type="compositionally biased region" description="Polar residues" evidence="2">
    <location>
        <begin position="98"/>
        <end position="111"/>
    </location>
</feature>
<feature type="compositionally biased region" description="Polar residues" evidence="2">
    <location>
        <begin position="233"/>
        <end position="249"/>
    </location>
</feature>
<dbReference type="GO" id="GO:0000978">
    <property type="term" value="F:RNA polymerase II cis-regulatory region sequence-specific DNA binding"/>
    <property type="evidence" value="ECO:0007669"/>
    <property type="project" value="TreeGrafter"/>
</dbReference>
<dbReference type="InterPro" id="IPR040167">
    <property type="entry name" value="TF_CP2-like"/>
</dbReference>
<evidence type="ECO:0000256" key="1">
    <source>
        <dbReference type="PROSITE-ProRule" id="PRU01313"/>
    </source>
</evidence>
<dbReference type="PANTHER" id="PTHR11037">
    <property type="entry name" value="TRANSCRIPTION FACTOR CP2"/>
    <property type="match status" value="1"/>
</dbReference>
<evidence type="ECO:0000313" key="5">
    <source>
        <dbReference type="Proteomes" id="UP000708208"/>
    </source>
</evidence>
<name>A0A8J2JQH8_9HEXA</name>
<feature type="region of interest" description="Disordered" evidence="2">
    <location>
        <begin position="233"/>
        <end position="255"/>
    </location>
</feature>
<feature type="compositionally biased region" description="Low complexity" evidence="2">
    <location>
        <begin position="121"/>
        <end position="130"/>
    </location>
</feature>
<feature type="compositionally biased region" description="Low complexity" evidence="2">
    <location>
        <begin position="63"/>
        <end position="74"/>
    </location>
</feature>
<feature type="region of interest" description="Disordered" evidence="2">
    <location>
        <begin position="44"/>
        <end position="136"/>
    </location>
</feature>
<feature type="compositionally biased region" description="Polar residues" evidence="2">
    <location>
        <begin position="487"/>
        <end position="497"/>
    </location>
</feature>
<dbReference type="OrthoDB" id="9996779at2759"/>
<dbReference type="Pfam" id="PF18016">
    <property type="entry name" value="SAM_3"/>
    <property type="match status" value="1"/>
</dbReference>
<feature type="domain" description="Grh/CP2 DB" evidence="3">
    <location>
        <begin position="259"/>
        <end position="495"/>
    </location>
</feature>
<evidence type="ECO:0000313" key="4">
    <source>
        <dbReference type="EMBL" id="CAG7723072.1"/>
    </source>
</evidence>
<keyword evidence="5" id="KW-1185">Reference proteome</keyword>
<gene>
    <name evidence="4" type="ORF">AFUS01_LOCUS12177</name>
</gene>
<dbReference type="EMBL" id="CAJVCH010095348">
    <property type="protein sequence ID" value="CAG7723072.1"/>
    <property type="molecule type" value="Genomic_DNA"/>
</dbReference>
<evidence type="ECO:0000259" key="3">
    <source>
        <dbReference type="PROSITE" id="PS51968"/>
    </source>
</evidence>
<sequence>MDILERVFDSKLYFCLTASGLLFMHGYHCNVTWSMSSSEVRMTPRPAKTPAWSVPPMMTSQQDDPSSCSDNASDNSDKIENMCATQNQHNKNRKRKIGNSSSFGTTNNANIDHQPRENYLNHSHNNHNNNQTGTAGQSSLWAEAESLAADFDGSLSGLGADLSTASYDMSEALLALPSLYHHHHRNGTSQQPANSMASGFLKEAGLTPLAAAHLHGGSSVSLPGDFHFEAHSTSPCHQGSNATVNPSTHHSQHDQVNHDFERRFQYVLAAATSIATKVNEETLTYLNQGQPYEIKLKKLGELQSYRGVVFRTIVRLCFHDRRLQFSEREQITQWEDAHPNDRILQVDLPLSYGVTMLPNSSDLPTNVVSFLWEPLKEVGLYIKVNCISTEFTPKKHGGEKGVPFRIMIETFSHPDNVRLHAGACQVKVFKLKGADRKHKQDREKIFKKTPGEQAKLQPSYECTELTDISLESLDSPPAAMQNHNHHTLLSPTYSSDQPIADSPDNQSSTIGNSTTNAGTSSTNNNNTNFTSNSYYNCFSAHFSPESVRRWLIRNRFSATKTLWDFSGLDLLRLNKEELIEMCGLAEGIRLFNALHYKLTFYVTLSNNTEPKTEANGSMDGTPVEVLYNPVCLSSPSIAEFTSVLGSLFSNQNPHDSVIVDRLLLTVNAPGNSRLRVLLTEQLLTTLKDQTAFRAAKCGGEVFLEIVE</sequence>
<reference evidence="4" key="1">
    <citation type="submission" date="2021-06" db="EMBL/GenBank/DDBJ databases">
        <authorList>
            <person name="Hodson N. C."/>
            <person name="Mongue J. A."/>
            <person name="Jaron S. K."/>
        </authorList>
    </citation>
    <scope>NUCLEOTIDE SEQUENCE</scope>
</reference>
<dbReference type="GO" id="GO:0005634">
    <property type="term" value="C:nucleus"/>
    <property type="evidence" value="ECO:0007669"/>
    <property type="project" value="UniProtKB-SubCell"/>
</dbReference>
<dbReference type="AlphaFoldDB" id="A0A8J2JQH8"/>
<organism evidence="4 5">
    <name type="scientific">Allacma fusca</name>
    <dbReference type="NCBI Taxonomy" id="39272"/>
    <lineage>
        <taxon>Eukaryota</taxon>
        <taxon>Metazoa</taxon>
        <taxon>Ecdysozoa</taxon>
        <taxon>Arthropoda</taxon>
        <taxon>Hexapoda</taxon>
        <taxon>Collembola</taxon>
        <taxon>Symphypleona</taxon>
        <taxon>Sminthuridae</taxon>
        <taxon>Allacma</taxon>
    </lineage>
</organism>
<dbReference type="InterPro" id="IPR041418">
    <property type="entry name" value="SAM_3"/>
</dbReference>
<dbReference type="Proteomes" id="UP000708208">
    <property type="component" value="Unassembled WGS sequence"/>
</dbReference>
<evidence type="ECO:0000256" key="2">
    <source>
        <dbReference type="SAM" id="MobiDB-lite"/>
    </source>
</evidence>
<feature type="compositionally biased region" description="Low complexity" evidence="2">
    <location>
        <begin position="507"/>
        <end position="525"/>
    </location>
</feature>
<dbReference type="Pfam" id="PF04516">
    <property type="entry name" value="CP2"/>
    <property type="match status" value="1"/>
</dbReference>
<proteinExistence type="predicted"/>
<protein>
    <recommendedName>
        <fullName evidence="3">Grh/CP2 DB domain-containing protein</fullName>
    </recommendedName>
</protein>
<keyword evidence="1" id="KW-0539">Nucleus</keyword>
<keyword evidence="1" id="KW-0238">DNA-binding</keyword>
<comment type="subcellular location">
    <subcellularLocation>
        <location evidence="1">Nucleus</location>
    </subcellularLocation>
</comment>
<accession>A0A8J2JQH8</accession>
<dbReference type="PROSITE" id="PS51968">
    <property type="entry name" value="GRH_CP2_DB"/>
    <property type="match status" value="1"/>
</dbReference>